<dbReference type="PROSITE" id="PS51183">
    <property type="entry name" value="JMJN"/>
    <property type="match status" value="1"/>
</dbReference>
<keyword evidence="15" id="KW-0539">Nucleus</keyword>
<dbReference type="SMART" id="SM00501">
    <property type="entry name" value="BRIGHT"/>
    <property type="match status" value="1"/>
</dbReference>
<dbReference type="Pfam" id="PF01388">
    <property type="entry name" value="ARID"/>
    <property type="match status" value="1"/>
</dbReference>
<dbReference type="PROSITE" id="PS50016">
    <property type="entry name" value="ZF_PHD_2"/>
    <property type="match status" value="2"/>
</dbReference>
<dbReference type="InterPro" id="IPR019786">
    <property type="entry name" value="Zinc_finger_PHD-type_CS"/>
</dbReference>
<dbReference type="SUPFAM" id="SSF46774">
    <property type="entry name" value="ARID-like"/>
    <property type="match status" value="1"/>
</dbReference>
<dbReference type="InterPro" id="IPR047970">
    <property type="entry name" value="KDM5A_PHD2"/>
</dbReference>
<evidence type="ECO:0000256" key="3">
    <source>
        <dbReference type="ARBA" id="ARBA00006801"/>
    </source>
</evidence>
<dbReference type="STRING" id="300112.A0A4S2KNW4"/>
<evidence type="ECO:0000256" key="10">
    <source>
        <dbReference type="ARBA" id="ARBA00022964"/>
    </source>
</evidence>
<evidence type="ECO:0000256" key="5">
    <source>
        <dbReference type="ARBA" id="ARBA00022723"/>
    </source>
</evidence>
<reference evidence="23 24" key="1">
    <citation type="journal article" date="2019" name="Philos. Trans. R. Soc. Lond., B, Biol. Sci.">
        <title>Ant behaviour and brain gene expression of defending hosts depend on the ecological success of the intruding social parasite.</title>
        <authorList>
            <person name="Kaur R."/>
            <person name="Stoldt M."/>
            <person name="Jongepier E."/>
            <person name="Feldmeyer B."/>
            <person name="Menzel F."/>
            <person name="Bornberg-Bauer E."/>
            <person name="Foitzik S."/>
        </authorList>
    </citation>
    <scope>NUCLEOTIDE SEQUENCE [LARGE SCALE GENOMIC DNA]</scope>
    <source>
        <tissue evidence="23">Whole body</tissue>
    </source>
</reference>
<dbReference type="Pfam" id="PF21323">
    <property type="entry name" value="KDM5_C-hel"/>
    <property type="match status" value="1"/>
</dbReference>
<dbReference type="InterPro" id="IPR019787">
    <property type="entry name" value="Znf_PHD-finger"/>
</dbReference>
<dbReference type="GO" id="GO:0005654">
    <property type="term" value="C:nucleoplasm"/>
    <property type="evidence" value="ECO:0007669"/>
    <property type="project" value="UniProtKB-ARBA"/>
</dbReference>
<dbReference type="InterPro" id="IPR001606">
    <property type="entry name" value="ARID_dom"/>
</dbReference>
<evidence type="ECO:0000256" key="14">
    <source>
        <dbReference type="ARBA" id="ARBA00023163"/>
    </source>
</evidence>
<keyword evidence="6" id="KW-0677">Repeat</keyword>
<evidence type="ECO:0000256" key="13">
    <source>
        <dbReference type="ARBA" id="ARBA00023015"/>
    </source>
</evidence>
<keyword evidence="23" id="KW-0489">Methyltransferase</keyword>
<comment type="catalytic activity">
    <reaction evidence="16">
        <text>N(6),N(6),N(6)-trimethyl-L-lysyl(4)-[histone H3] + 3 2-oxoglutarate + 3 O2 = L-lysyl(4)-[histone H3] + 3 formaldehyde + 3 succinate + 3 CO2</text>
        <dbReference type="Rhea" id="RHEA:60208"/>
        <dbReference type="Rhea" id="RHEA-COMP:15537"/>
        <dbReference type="Rhea" id="RHEA-COMP:15547"/>
        <dbReference type="ChEBI" id="CHEBI:15379"/>
        <dbReference type="ChEBI" id="CHEBI:16526"/>
        <dbReference type="ChEBI" id="CHEBI:16810"/>
        <dbReference type="ChEBI" id="CHEBI:16842"/>
        <dbReference type="ChEBI" id="CHEBI:29969"/>
        <dbReference type="ChEBI" id="CHEBI:30031"/>
        <dbReference type="ChEBI" id="CHEBI:61961"/>
        <dbReference type="EC" id="1.14.11.67"/>
    </reaction>
</comment>
<evidence type="ECO:0000256" key="17">
    <source>
        <dbReference type="PROSITE-ProRule" id="PRU00146"/>
    </source>
</evidence>
<evidence type="ECO:0000256" key="16">
    <source>
        <dbReference type="ARBA" id="ARBA00048734"/>
    </source>
</evidence>
<dbReference type="Pfam" id="PF00628">
    <property type="entry name" value="PHD"/>
    <property type="match status" value="3"/>
</dbReference>
<dbReference type="PROSITE" id="PS51011">
    <property type="entry name" value="ARID"/>
    <property type="match status" value="1"/>
</dbReference>
<evidence type="ECO:0000256" key="7">
    <source>
        <dbReference type="ARBA" id="ARBA00022771"/>
    </source>
</evidence>
<keyword evidence="8" id="KW-0862">Zinc</keyword>
<evidence type="ECO:0000256" key="6">
    <source>
        <dbReference type="ARBA" id="ARBA00022737"/>
    </source>
</evidence>
<dbReference type="GO" id="GO:0006355">
    <property type="term" value="P:regulation of DNA-templated transcription"/>
    <property type="evidence" value="ECO:0007669"/>
    <property type="project" value="TreeGrafter"/>
</dbReference>
<dbReference type="CDD" id="cd16864">
    <property type="entry name" value="ARID_JARID"/>
    <property type="match status" value="1"/>
</dbReference>
<evidence type="ECO:0000256" key="15">
    <source>
        <dbReference type="ARBA" id="ARBA00023242"/>
    </source>
</evidence>
<dbReference type="PANTHER" id="PTHR10694:SF33">
    <property type="entry name" value="LYSINE-SPECIFIC DEMETHYLASE 5"/>
    <property type="match status" value="1"/>
</dbReference>
<sequence>IFTRPKTCHCPVPSDHGRVQQTKPLSSSRTDVVARWCLAPRLLLEFKVRAGGRAYVRACVPASQPASVEGTDGAARRASDPRITASRHHDITAMGSRNNEIRGCGTHRCAQDMACDRTETDFEFTVPPEAPVFEPTNEEFHDPLAYIAKIRPIAERSGICKIKPPPNWQPPFAVDVDKFKFVPRIQRLNELEAKTRIKLNFLDQIAKFWELQGSSLKIPLVERKALDLYSLHKIVTDEGGIETVTKERRWAKIANKLGYPSGRSVGSILKNHYERILYPFDVFKQGKTLSDIKMEPDSDANEKRDRDYKPHGIISRQQIKPPNEKFSRRSKRFSGQEEKQDASIKQEDCKEECDSDNECKDKIKNRLSCDTDKSKELKKLQFYGPGPKMAGFNTKEGKKSNKTRGLKLVYDFDPLAKYICHNCGRGDNEENMLLCDGCDDSYHTFCLMPPLTEIPKGDWRCPKCVAEEVSKPMEAFGFEQAQREYTLQQFGEMADQFKSDYFNMPVHMVPTSLVEKEFWRIVSSIDEDVTVEYGADLHTMDHGSGFPTKTSVNLFTCDQEYAESSWNLNNLPVLRGSILGHINADISGMKVPWMYVGMCFATFCWHNEDHWSYSINYLHWGEPKTWYGVPGSQAERFEKSMKSAAPELFHSQPDLLHQLVTIMNPNILISEGVPVFRTDQHAGEFVVTFPRAYHAGFNQGYNFAEAVNFAPADWLKIGRECITHYSNLRRFCVFSHDELVCKMSLDPDTLDIGVATATYHDMLQMVEDEKKLRKNLLEWGVTEAEREAFELLPDDERQCEACKTTCFLSAVTCSCHSSQLVCLRHFAELCTCPPEKHTLRYRYTLDELPIMLQKLKLKAESFDSWVTKVKEAMVPKNDKIELTELKELLNEAENKKFPESELLTALTTAVQDAEKCASVAQQLLNNKQRTRTRQTVDTAKYKLTVEELTLFYKELTNLCCELKESDGVKFILDQVLQFQKDAAELEKDEKCDVEKLKKCIDFGDSICIELPQLVRLKQKLAQIQWLEEVKSLQDDPKSVSREELAKLIEKGMTIPPHVKIEDRLSELHALTKAIDKWEEKAKVFLNTKNRRTIVAVEEFIREADKVEAYLPSLDTLQDTLNKAKTWTKLIDDIRARENFPYYDTLDDLLRKGRNIPLHLNDLPTLESTLSQAKGWKERTARTFLRKNSHYTLMEALSPRIGVGVQAMKTKKNKGDESIGAVYVCDTKLDDSSNSANVVAAFKLAEQREMEAMRSLRERNLMKMKVEVEDSKYCVCRRPRFGIMLQCELCKDWFHTNCVPLSKTSYKGKPPGPRDMKFLCPCCLRSRRPRLETILALLVSLQKIPIRLPEGEALQCLTERAMNWQDRARKALSTDEVSSILTKLSVMSQKLVEAAAREKTEKIISSELKKAANNPELHQRVQAIAPLSGVHSDDSTLSTADDDDDIVTLDDEPTCSTFNSNEHAYSYISKVRRKTQSSDSESFGTLSSSTRSRLEELMMEGDLLEVALDETQHIWRILSYMNTHNTMRKYKSLEEVQANINQEMKDVKKRGRKRKSEEFELLKKIGRQKADEKNVVKRSKSGGPITKEKRQSNSPIPVKRGPRKMKRKSEGDESPRKRGGNRTKKTKQESSDEEDDCAAVNCLRPSGKEVDWVQCDGGCEGWFHMHCVGLDRTEIAEEDDYICSNCKEADKSASSRSAPDPAESLGLDALLSLSQPQEYHGSTTDTEAGV</sequence>
<comment type="similarity">
    <text evidence="3">Belongs to the JARID1 histone demethylase family.</text>
</comment>
<dbReference type="Gene3D" id="1.10.150.60">
    <property type="entry name" value="ARID DNA-binding domain"/>
    <property type="match status" value="1"/>
</dbReference>
<dbReference type="Pfam" id="PF08429">
    <property type="entry name" value="PLU-1"/>
    <property type="match status" value="1"/>
</dbReference>
<dbReference type="FunFam" id="2.60.120.650:FF:000028">
    <property type="entry name" value="Lysine-specific demethylase lid"/>
    <property type="match status" value="1"/>
</dbReference>
<evidence type="ECO:0000256" key="12">
    <source>
        <dbReference type="ARBA" id="ARBA00023004"/>
    </source>
</evidence>
<dbReference type="SMART" id="SM01014">
    <property type="entry name" value="ARID"/>
    <property type="match status" value="1"/>
</dbReference>
<dbReference type="PROSITE" id="PS51184">
    <property type="entry name" value="JMJC"/>
    <property type="match status" value="1"/>
</dbReference>
<dbReference type="CDD" id="cd15606">
    <property type="entry name" value="PHD2_KDM5A"/>
    <property type="match status" value="1"/>
</dbReference>
<dbReference type="SMART" id="SM00545">
    <property type="entry name" value="JmjN"/>
    <property type="match status" value="1"/>
</dbReference>
<feature type="non-terminal residue" evidence="23">
    <location>
        <position position="1"/>
    </location>
</feature>
<dbReference type="FunFam" id="1.10.150.60:FF:000001">
    <property type="entry name" value="Putative lysine-specific demethylase 5b"/>
    <property type="match status" value="1"/>
</dbReference>
<keyword evidence="9" id="KW-0156">Chromatin regulator</keyword>
<dbReference type="Gene3D" id="2.60.120.650">
    <property type="entry name" value="Cupin"/>
    <property type="match status" value="1"/>
</dbReference>
<dbReference type="GO" id="GO:0003677">
    <property type="term" value="F:DNA binding"/>
    <property type="evidence" value="ECO:0007669"/>
    <property type="project" value="InterPro"/>
</dbReference>
<dbReference type="SMART" id="SM00558">
    <property type="entry name" value="JmjC"/>
    <property type="match status" value="1"/>
</dbReference>
<dbReference type="GO" id="GO:0008270">
    <property type="term" value="F:zinc ion binding"/>
    <property type="evidence" value="ECO:0007669"/>
    <property type="project" value="UniProtKB-KW"/>
</dbReference>
<dbReference type="SUPFAM" id="SSF51197">
    <property type="entry name" value="Clavaminate synthase-like"/>
    <property type="match status" value="1"/>
</dbReference>
<dbReference type="Pfam" id="PF02928">
    <property type="entry name" value="zf-C5HC2"/>
    <property type="match status" value="1"/>
</dbReference>
<dbReference type="Proteomes" id="UP000310200">
    <property type="component" value="Unassembled WGS sequence"/>
</dbReference>
<proteinExistence type="inferred from homology"/>
<accession>A0A4S2KNW4</accession>
<dbReference type="InterPro" id="IPR003349">
    <property type="entry name" value="JmjN"/>
</dbReference>
<evidence type="ECO:0000259" key="20">
    <source>
        <dbReference type="PROSITE" id="PS51011"/>
    </source>
</evidence>
<dbReference type="CDD" id="cd15605">
    <property type="entry name" value="PHD1_Lid_like"/>
    <property type="match status" value="1"/>
</dbReference>
<dbReference type="Pfam" id="PF02375">
    <property type="entry name" value="JmjN"/>
    <property type="match status" value="1"/>
</dbReference>
<dbReference type="GO" id="GO:0008168">
    <property type="term" value="F:methyltransferase activity"/>
    <property type="evidence" value="ECO:0007669"/>
    <property type="project" value="UniProtKB-KW"/>
</dbReference>
<evidence type="ECO:0000313" key="24">
    <source>
        <dbReference type="Proteomes" id="UP000310200"/>
    </source>
</evidence>
<keyword evidence="13" id="KW-0805">Transcription regulation</keyword>
<dbReference type="InterPro" id="IPR003347">
    <property type="entry name" value="JmjC_dom"/>
</dbReference>
<dbReference type="InterPro" id="IPR004198">
    <property type="entry name" value="Znf_C5HC2"/>
</dbReference>
<dbReference type="Pfam" id="PF02373">
    <property type="entry name" value="JmjC"/>
    <property type="match status" value="1"/>
</dbReference>
<evidence type="ECO:0000313" key="23">
    <source>
        <dbReference type="EMBL" id="TGZ51076.1"/>
    </source>
</evidence>
<keyword evidence="14" id="KW-0804">Transcription</keyword>
<evidence type="ECO:0000256" key="2">
    <source>
        <dbReference type="ARBA" id="ARBA00004123"/>
    </source>
</evidence>
<dbReference type="GO" id="GO:0032259">
    <property type="term" value="P:methylation"/>
    <property type="evidence" value="ECO:0007669"/>
    <property type="project" value="UniProtKB-KW"/>
</dbReference>
<dbReference type="Gene3D" id="3.30.40.10">
    <property type="entry name" value="Zinc/RING finger domain, C3HC4 (zinc finger)"/>
    <property type="match status" value="2"/>
</dbReference>
<dbReference type="GO" id="GO:0000785">
    <property type="term" value="C:chromatin"/>
    <property type="evidence" value="ECO:0007669"/>
    <property type="project" value="TreeGrafter"/>
</dbReference>
<protein>
    <recommendedName>
        <fullName evidence="4">[histone H3]-trimethyl-L-lysine(4) demethylase</fullName>
        <ecNumber evidence="4">1.14.11.67</ecNumber>
    </recommendedName>
</protein>
<feature type="domain" description="PHD-type" evidence="19">
    <location>
        <begin position="1270"/>
        <end position="1325"/>
    </location>
</feature>
<keyword evidence="7 17" id="KW-0863">Zinc-finger</keyword>
<feature type="compositionally biased region" description="Polar residues" evidence="18">
    <location>
        <begin position="1711"/>
        <end position="1729"/>
    </location>
</feature>
<dbReference type="FunFam" id="3.30.40.10:FF:000023">
    <property type="entry name" value="Lysine (K)-specific demethylase 5A"/>
    <property type="match status" value="1"/>
</dbReference>
<feature type="domain" description="JmjN" evidence="21">
    <location>
        <begin position="130"/>
        <end position="171"/>
    </location>
</feature>
<keyword evidence="23" id="KW-0808">Transferase</keyword>
<feature type="domain" description="JmjC" evidence="22">
    <location>
        <begin position="560"/>
        <end position="726"/>
    </location>
</feature>
<dbReference type="InterPro" id="IPR013083">
    <property type="entry name" value="Znf_RING/FYVE/PHD"/>
</dbReference>
<feature type="domain" description="PHD-type" evidence="19">
    <location>
        <begin position="417"/>
        <end position="467"/>
    </location>
</feature>
<keyword evidence="10" id="KW-0223">Dioxygenase</keyword>
<name>A0A4S2KNW4_9HYME</name>
<evidence type="ECO:0000259" key="19">
    <source>
        <dbReference type="PROSITE" id="PS50016"/>
    </source>
</evidence>
<gene>
    <name evidence="23" type="ORF">DBV15_00750</name>
</gene>
<feature type="compositionally biased region" description="Basic and acidic residues" evidence="18">
    <location>
        <begin position="293"/>
        <end position="310"/>
    </location>
</feature>
<dbReference type="GO" id="GO:0034647">
    <property type="term" value="F:histone H3K4me/H3K4me2/H3K4me3 demethylase activity"/>
    <property type="evidence" value="ECO:0007669"/>
    <property type="project" value="UniProtKB-EC"/>
</dbReference>
<feature type="region of interest" description="Disordered" evidence="18">
    <location>
        <begin position="1688"/>
        <end position="1729"/>
    </location>
</feature>
<dbReference type="SMART" id="SM00249">
    <property type="entry name" value="PHD"/>
    <property type="match status" value="3"/>
</dbReference>
<feature type="domain" description="ARID" evidence="20">
    <location>
        <begin position="195"/>
        <end position="285"/>
    </location>
</feature>
<evidence type="ECO:0000259" key="22">
    <source>
        <dbReference type="PROSITE" id="PS51184"/>
    </source>
</evidence>
<dbReference type="CDD" id="cd15610">
    <property type="entry name" value="PHD3_KDM5A_like"/>
    <property type="match status" value="1"/>
</dbReference>
<evidence type="ECO:0000256" key="1">
    <source>
        <dbReference type="ARBA" id="ARBA00001954"/>
    </source>
</evidence>
<dbReference type="InterPro" id="IPR036431">
    <property type="entry name" value="ARID_dom_sf"/>
</dbReference>
<dbReference type="InterPro" id="IPR011011">
    <property type="entry name" value="Znf_FYVE_PHD"/>
</dbReference>
<evidence type="ECO:0000256" key="9">
    <source>
        <dbReference type="ARBA" id="ARBA00022853"/>
    </source>
</evidence>
<dbReference type="InterPro" id="IPR013637">
    <property type="entry name" value="Lys_sp_deMease-like_dom"/>
</dbReference>
<organism evidence="23 24">
    <name type="scientific">Temnothorax longispinosus</name>
    <dbReference type="NCBI Taxonomy" id="300112"/>
    <lineage>
        <taxon>Eukaryota</taxon>
        <taxon>Metazoa</taxon>
        <taxon>Ecdysozoa</taxon>
        <taxon>Arthropoda</taxon>
        <taxon>Hexapoda</taxon>
        <taxon>Insecta</taxon>
        <taxon>Pterygota</taxon>
        <taxon>Neoptera</taxon>
        <taxon>Endopterygota</taxon>
        <taxon>Hymenoptera</taxon>
        <taxon>Apocrita</taxon>
        <taxon>Aculeata</taxon>
        <taxon>Formicoidea</taxon>
        <taxon>Formicidae</taxon>
        <taxon>Myrmicinae</taxon>
        <taxon>Temnothorax</taxon>
    </lineage>
</organism>
<comment type="cofactor">
    <cofactor evidence="1">
        <name>Fe(2+)</name>
        <dbReference type="ChEBI" id="CHEBI:29033"/>
    </cofactor>
</comment>
<dbReference type="InterPro" id="IPR001965">
    <property type="entry name" value="Znf_PHD"/>
</dbReference>
<keyword evidence="5" id="KW-0479">Metal-binding</keyword>
<feature type="compositionally biased region" description="Basic and acidic residues" evidence="18">
    <location>
        <begin position="334"/>
        <end position="347"/>
    </location>
</feature>
<dbReference type="EMBL" id="QBLH01001803">
    <property type="protein sequence ID" value="TGZ51076.1"/>
    <property type="molecule type" value="Genomic_DNA"/>
</dbReference>
<keyword evidence="12" id="KW-0408">Iron</keyword>
<evidence type="ECO:0000256" key="18">
    <source>
        <dbReference type="SAM" id="MobiDB-lite"/>
    </source>
</evidence>
<comment type="caution">
    <text evidence="23">The sequence shown here is derived from an EMBL/GenBank/DDBJ whole genome shotgun (WGS) entry which is preliminary data.</text>
</comment>
<keyword evidence="24" id="KW-1185">Reference proteome</keyword>
<dbReference type="InterPro" id="IPR048615">
    <property type="entry name" value="KDM5_C-hel"/>
</dbReference>
<evidence type="ECO:0000256" key="4">
    <source>
        <dbReference type="ARBA" id="ARBA00012902"/>
    </source>
</evidence>
<evidence type="ECO:0000259" key="21">
    <source>
        <dbReference type="PROSITE" id="PS51183"/>
    </source>
</evidence>
<dbReference type="PANTHER" id="PTHR10694">
    <property type="entry name" value="LYSINE-SPECIFIC DEMETHYLASE"/>
    <property type="match status" value="1"/>
</dbReference>
<evidence type="ECO:0000256" key="11">
    <source>
        <dbReference type="ARBA" id="ARBA00023002"/>
    </source>
</evidence>
<keyword evidence="11" id="KW-0560">Oxidoreductase</keyword>
<feature type="region of interest" description="Disordered" evidence="18">
    <location>
        <begin position="293"/>
        <end position="347"/>
    </location>
</feature>
<dbReference type="PROSITE" id="PS01359">
    <property type="entry name" value="ZF_PHD_1"/>
    <property type="match status" value="2"/>
</dbReference>
<evidence type="ECO:0000256" key="8">
    <source>
        <dbReference type="ARBA" id="ARBA00022833"/>
    </source>
</evidence>
<dbReference type="SUPFAM" id="SSF57903">
    <property type="entry name" value="FYVE/PHD zinc finger"/>
    <property type="match status" value="3"/>
</dbReference>
<dbReference type="EC" id="1.14.11.67" evidence="4"/>
<comment type="subcellular location">
    <subcellularLocation>
        <location evidence="2">Nucleus</location>
    </subcellularLocation>
</comment>
<feature type="region of interest" description="Disordered" evidence="18">
    <location>
        <begin position="1569"/>
        <end position="1636"/>
    </location>
</feature>